<feature type="compositionally biased region" description="Basic and acidic residues" evidence="1">
    <location>
        <begin position="48"/>
        <end position="57"/>
    </location>
</feature>
<organism evidence="2">
    <name type="scientific">uncultured Rubrobacteraceae bacterium</name>
    <dbReference type="NCBI Taxonomy" id="349277"/>
    <lineage>
        <taxon>Bacteria</taxon>
        <taxon>Bacillati</taxon>
        <taxon>Actinomycetota</taxon>
        <taxon>Rubrobacteria</taxon>
        <taxon>Rubrobacterales</taxon>
        <taxon>Rubrobacteraceae</taxon>
        <taxon>environmental samples</taxon>
    </lineage>
</organism>
<feature type="non-terminal residue" evidence="2">
    <location>
        <position position="1"/>
    </location>
</feature>
<feature type="compositionally biased region" description="Basic and acidic residues" evidence="1">
    <location>
        <begin position="1"/>
        <end position="18"/>
    </location>
</feature>
<proteinExistence type="predicted"/>
<evidence type="ECO:0000313" key="2">
    <source>
        <dbReference type="EMBL" id="CAA9459584.1"/>
    </source>
</evidence>
<feature type="region of interest" description="Disordered" evidence="1">
    <location>
        <begin position="1"/>
        <end position="73"/>
    </location>
</feature>
<protein>
    <submittedName>
        <fullName evidence="2">Uncharacterized protein</fullName>
    </submittedName>
</protein>
<dbReference type="EMBL" id="CADCVF010000046">
    <property type="protein sequence ID" value="CAA9459584.1"/>
    <property type="molecule type" value="Genomic_DNA"/>
</dbReference>
<reference evidence="2" key="1">
    <citation type="submission" date="2020-02" db="EMBL/GenBank/DDBJ databases">
        <authorList>
            <person name="Meier V. D."/>
        </authorList>
    </citation>
    <scope>NUCLEOTIDE SEQUENCE</scope>
    <source>
        <strain evidence="2">AVDCRST_MAG58</strain>
    </source>
</reference>
<name>A0A6J4R2K2_9ACTN</name>
<feature type="non-terminal residue" evidence="2">
    <location>
        <position position="73"/>
    </location>
</feature>
<sequence length="73" mass="7905">GPGVRAEPDDRRPAREGFRVPLGRKQPLRVPSPRRGRLRAGSFGRGRAGAEDQDHPGVPRGDGTFESEGYLAV</sequence>
<accession>A0A6J4R2K2</accession>
<evidence type="ECO:0000256" key="1">
    <source>
        <dbReference type="SAM" id="MobiDB-lite"/>
    </source>
</evidence>
<gene>
    <name evidence="2" type="ORF">AVDCRST_MAG58-2305</name>
</gene>
<dbReference type="AlphaFoldDB" id="A0A6J4R2K2"/>